<dbReference type="InterPro" id="IPR036689">
    <property type="entry name" value="ESAT-6-like_sf"/>
</dbReference>
<reference evidence="3 4" key="1">
    <citation type="submission" date="2024-02" db="EMBL/GenBank/DDBJ databases">
        <title>Full genome sequence of Nocardioides kribbensis.</title>
        <authorList>
            <person name="Poletto B.L."/>
            <person name="Silva G."/>
            <person name="Galante D."/>
            <person name="Campos K.R."/>
            <person name="Santos M.B.N."/>
            <person name="Sacchi C.T."/>
        </authorList>
    </citation>
    <scope>NUCLEOTIDE SEQUENCE [LARGE SCALE GENOMIC DNA]</scope>
    <source>
        <strain evidence="3 4">O4R</strain>
    </source>
</reference>
<dbReference type="EMBL" id="JBEGDP010000025">
    <property type="protein sequence ID" value="MEQ7848952.1"/>
    <property type="molecule type" value="Genomic_DNA"/>
</dbReference>
<keyword evidence="2" id="KW-0175">Coiled coil</keyword>
<dbReference type="Gene3D" id="1.10.287.1060">
    <property type="entry name" value="ESAT-6-like"/>
    <property type="match status" value="1"/>
</dbReference>
<keyword evidence="4" id="KW-1185">Reference proteome</keyword>
<accession>A0ABV1P2L6</accession>
<protein>
    <recommendedName>
        <fullName evidence="1">ESAT-6-like protein</fullName>
    </recommendedName>
</protein>
<comment type="similarity">
    <text evidence="1">Belongs to the WXG100 family.</text>
</comment>
<name>A0ABV1P2L6_9ACTN</name>
<dbReference type="SUPFAM" id="SSF140453">
    <property type="entry name" value="EsxAB dimer-like"/>
    <property type="match status" value="1"/>
</dbReference>
<evidence type="ECO:0000313" key="3">
    <source>
        <dbReference type="EMBL" id="MEQ7848952.1"/>
    </source>
</evidence>
<dbReference type="RefSeq" id="WP_056863151.1">
    <property type="nucleotide sequence ID" value="NZ_BAAAMM010000022.1"/>
</dbReference>
<comment type="caution">
    <text evidence="3">The sequence shown here is derived from an EMBL/GenBank/DDBJ whole genome shotgun (WGS) entry which is preliminary data.</text>
</comment>
<dbReference type="Pfam" id="PF06013">
    <property type="entry name" value="WXG100"/>
    <property type="match status" value="1"/>
</dbReference>
<proteinExistence type="inferred from homology"/>
<organism evidence="3 4">
    <name type="scientific">Nocardioides kribbensis</name>
    <dbReference type="NCBI Taxonomy" id="305517"/>
    <lineage>
        <taxon>Bacteria</taxon>
        <taxon>Bacillati</taxon>
        <taxon>Actinomycetota</taxon>
        <taxon>Actinomycetes</taxon>
        <taxon>Propionibacteriales</taxon>
        <taxon>Nocardioidaceae</taxon>
        <taxon>Nocardioides</taxon>
    </lineage>
</organism>
<dbReference type="Proteomes" id="UP001482520">
    <property type="component" value="Unassembled WGS sequence"/>
</dbReference>
<evidence type="ECO:0000256" key="1">
    <source>
        <dbReference type="RuleBase" id="RU362001"/>
    </source>
</evidence>
<dbReference type="InterPro" id="IPR010310">
    <property type="entry name" value="T7SS_ESAT-6-like"/>
</dbReference>
<gene>
    <name evidence="3" type="ORF">V6R90_16865</name>
</gene>
<evidence type="ECO:0000313" key="4">
    <source>
        <dbReference type="Proteomes" id="UP001482520"/>
    </source>
</evidence>
<sequence length="98" mass="10661">MSLDGIKVNHAGLDTGAQDLATGVKNIENRLQQLEDELSELKGAWVGNARLAYDDAKRKWDQAILEMKDLLARTSNAVATANTEYREADKRGAGLFGG</sequence>
<evidence type="ECO:0000256" key="2">
    <source>
        <dbReference type="SAM" id="Coils"/>
    </source>
</evidence>
<feature type="coiled-coil region" evidence="2">
    <location>
        <begin position="17"/>
        <end position="44"/>
    </location>
</feature>
<dbReference type="NCBIfam" id="TIGR03930">
    <property type="entry name" value="WXG100_ESAT6"/>
    <property type="match status" value="1"/>
</dbReference>